<evidence type="ECO:0000313" key="2">
    <source>
        <dbReference type="EMBL" id="RDU66848.1"/>
    </source>
</evidence>
<dbReference type="InterPro" id="IPR006190">
    <property type="entry name" value="SAF_AFP_Neu5Ac"/>
</dbReference>
<dbReference type="InterPro" id="IPR057736">
    <property type="entry name" value="SAF_PseI/NeuA/NeuB"/>
</dbReference>
<dbReference type="Gene3D" id="3.90.1210.10">
    <property type="entry name" value="Antifreeze-like/N-acetylneuraminic acid synthase C-terminal domain"/>
    <property type="match status" value="1"/>
</dbReference>
<dbReference type="EMBL" id="NXLT01000004">
    <property type="protein sequence ID" value="RDU66848.1"/>
    <property type="molecule type" value="Genomic_DNA"/>
</dbReference>
<dbReference type="PANTHER" id="PTHR42966:SF1">
    <property type="entry name" value="SIALIC ACID SYNTHASE"/>
    <property type="match status" value="1"/>
</dbReference>
<dbReference type="OrthoDB" id="9781701at2"/>
<dbReference type="CDD" id="cd11615">
    <property type="entry name" value="SAF_NeuB_like"/>
    <property type="match status" value="1"/>
</dbReference>
<reference evidence="2 3" key="1">
    <citation type="submission" date="2018-04" db="EMBL/GenBank/DDBJ databases">
        <title>Novel Campyloabacter and Helicobacter Species and Strains.</title>
        <authorList>
            <person name="Mannion A.J."/>
            <person name="Shen Z."/>
            <person name="Fox J.G."/>
        </authorList>
    </citation>
    <scope>NUCLEOTIDE SEQUENCE [LARGE SCALE GENOMIC DNA]</scope>
    <source>
        <strain evidence="2 3">MIT 12-6600</strain>
    </source>
</reference>
<feature type="domain" description="AFP-like" evidence="1">
    <location>
        <begin position="282"/>
        <end position="334"/>
    </location>
</feature>
<dbReference type="SUPFAM" id="SSF51569">
    <property type="entry name" value="Aldolase"/>
    <property type="match status" value="1"/>
</dbReference>
<gene>
    <name evidence="2" type="primary">neuB</name>
    <name evidence="2" type="ORF">CQA54_05640</name>
</gene>
<dbReference type="SUPFAM" id="SSF51269">
    <property type="entry name" value="AFP III-like domain"/>
    <property type="match status" value="1"/>
</dbReference>
<dbReference type="Pfam" id="PF03102">
    <property type="entry name" value="NeuB"/>
    <property type="match status" value="1"/>
</dbReference>
<dbReference type="InterPro" id="IPR051690">
    <property type="entry name" value="PseI-like"/>
</dbReference>
<keyword evidence="3" id="KW-1185">Reference proteome</keyword>
<evidence type="ECO:0000313" key="3">
    <source>
        <dbReference type="Proteomes" id="UP000256514"/>
    </source>
</evidence>
<dbReference type="RefSeq" id="WP_115571167.1">
    <property type="nucleotide sequence ID" value="NZ_NXLT01000004.1"/>
</dbReference>
<dbReference type="PANTHER" id="PTHR42966">
    <property type="entry name" value="N-ACETYLNEURAMINATE SYNTHASE"/>
    <property type="match status" value="1"/>
</dbReference>
<dbReference type="AlphaFoldDB" id="A0A3D8INL4"/>
<protein>
    <submittedName>
        <fullName evidence="2">N-acetylneuraminate synthase</fullName>
    </submittedName>
</protein>
<dbReference type="Pfam" id="PF08666">
    <property type="entry name" value="SAF"/>
    <property type="match status" value="1"/>
</dbReference>
<evidence type="ECO:0000259" key="1">
    <source>
        <dbReference type="PROSITE" id="PS50844"/>
    </source>
</evidence>
<dbReference type="NCBIfam" id="TIGR03569">
    <property type="entry name" value="NeuB_NnaB"/>
    <property type="match status" value="1"/>
</dbReference>
<dbReference type="PROSITE" id="PS50844">
    <property type="entry name" value="AFP_LIKE"/>
    <property type="match status" value="1"/>
</dbReference>
<accession>A0A3D8INL4</accession>
<dbReference type="GO" id="GO:0016051">
    <property type="term" value="P:carbohydrate biosynthetic process"/>
    <property type="evidence" value="ECO:0007669"/>
    <property type="project" value="InterPro"/>
</dbReference>
<proteinExistence type="predicted"/>
<dbReference type="Proteomes" id="UP000256514">
    <property type="component" value="Unassembled WGS sequence"/>
</dbReference>
<dbReference type="InterPro" id="IPR013974">
    <property type="entry name" value="SAF"/>
</dbReference>
<comment type="caution">
    <text evidence="2">The sequence shown here is derived from an EMBL/GenBank/DDBJ whole genome shotgun (WGS) entry which is preliminary data.</text>
</comment>
<organism evidence="2 3">
    <name type="scientific">Helicobacter equorum</name>
    <dbReference type="NCBI Taxonomy" id="361872"/>
    <lineage>
        <taxon>Bacteria</taxon>
        <taxon>Pseudomonadati</taxon>
        <taxon>Campylobacterota</taxon>
        <taxon>Epsilonproteobacteria</taxon>
        <taxon>Campylobacterales</taxon>
        <taxon>Helicobacteraceae</taxon>
        <taxon>Helicobacter</taxon>
    </lineage>
</organism>
<name>A0A3D8INL4_9HELI</name>
<dbReference type="InterPro" id="IPR013785">
    <property type="entry name" value="Aldolase_TIM"/>
</dbReference>
<dbReference type="GO" id="GO:0047444">
    <property type="term" value="F:N-acylneuraminate-9-phosphate synthase activity"/>
    <property type="evidence" value="ECO:0007669"/>
    <property type="project" value="TreeGrafter"/>
</dbReference>
<dbReference type="SMART" id="SM00858">
    <property type="entry name" value="SAF"/>
    <property type="match status" value="1"/>
</dbReference>
<dbReference type="InterPro" id="IPR013132">
    <property type="entry name" value="PseI/NeuA/B-like_N"/>
</dbReference>
<sequence length="334" mass="36794">MSKVLIIAEAGVNHNGDIDIAKKLVDVAAESGADIVKFQTFKSENCVSKNAQKAEYQLQTTNKQESQLDMIKKLELDLETHNILISYCKQKNIEFLSTPFDLESVDLLHNLGLKIFKIPSGEITNLPYLRKIGKYNKQVILSTGMANLGEIESAIEILVNSGTNRNNITLLQCNTEYPTPFSDVNLKVIKSLKKAFRLPVGYSDHTPGIAIPLAAVGMGAKVIEKHFTLDKNMEGPDHKASLEPCELKAMVQGIREIELALGDGIKQTSASEAKNKPIARKSIVANCAIKKGEILSESNLYTKRPAGGISPMEWDKVIGTKAIRDFEPDEMIEL</sequence>
<dbReference type="InterPro" id="IPR036732">
    <property type="entry name" value="AFP_Neu5c_C_sf"/>
</dbReference>
<dbReference type="Gene3D" id="3.20.20.70">
    <property type="entry name" value="Aldolase class I"/>
    <property type="match status" value="1"/>
</dbReference>
<dbReference type="InterPro" id="IPR020007">
    <property type="entry name" value="NeuB/NeuA"/>
</dbReference>